<dbReference type="STRING" id="408015.SXIM_32670"/>
<dbReference type="PATRIC" id="fig|408015.6.peg.3306"/>
<name>A0A0F7CPH1_9ACTN</name>
<accession>A0A0F7CPH1</accession>
<dbReference type="Proteomes" id="UP000034034">
    <property type="component" value="Chromosome"/>
</dbReference>
<proteinExistence type="predicted"/>
<sequence length="206" mass="23121">MMAEERGKGWWEEFRGKFDAALLDLVELEQRADHLRGTQVTHLPGLLQTESYARAVLSTDVPAPDPTDLRRKVSFRMRRRDVLDKEDAPQCTLLIHEAALRLGFGGPAVMREQLTCILESSERENVTIRALPFSLGGLPGIGASITYVSGAVSQLDTVHFDTPTGVQFLDAPTATHKYRSMMDRLEELSLPVEKTRDFVREISKQL</sequence>
<evidence type="ECO:0000313" key="2">
    <source>
        <dbReference type="EMBL" id="AKG44651.1"/>
    </source>
</evidence>
<keyword evidence="2" id="KW-0238">DNA-binding</keyword>
<protein>
    <submittedName>
        <fullName evidence="2">DNA-binding protein</fullName>
    </submittedName>
</protein>
<gene>
    <name evidence="2" type="ORF">SXIM_32670</name>
</gene>
<dbReference type="GO" id="GO:0003677">
    <property type="term" value="F:DNA binding"/>
    <property type="evidence" value="ECO:0007669"/>
    <property type="project" value="UniProtKB-KW"/>
</dbReference>
<dbReference type="InterPro" id="IPR043917">
    <property type="entry name" value="DUF5753"/>
</dbReference>
<evidence type="ECO:0000313" key="3">
    <source>
        <dbReference type="Proteomes" id="UP000034034"/>
    </source>
</evidence>
<dbReference type="AlphaFoldDB" id="A0A0F7CPH1"/>
<keyword evidence="3" id="KW-1185">Reference proteome</keyword>
<dbReference type="KEGG" id="sxi:SXIM_32670"/>
<dbReference type="Pfam" id="PF19054">
    <property type="entry name" value="DUF5753"/>
    <property type="match status" value="1"/>
</dbReference>
<dbReference type="HOGENOM" id="CLU_055817_1_3_11"/>
<feature type="domain" description="DUF5753" evidence="1">
    <location>
        <begin position="24"/>
        <end position="201"/>
    </location>
</feature>
<reference evidence="2" key="1">
    <citation type="submission" date="2019-08" db="EMBL/GenBank/DDBJ databases">
        <title>Complete genome sequence of a mangrove-derived Streptomyces xiamenensis.</title>
        <authorList>
            <person name="Xu J."/>
        </authorList>
    </citation>
    <scope>NUCLEOTIDE SEQUENCE</scope>
    <source>
        <strain evidence="2">318</strain>
    </source>
</reference>
<evidence type="ECO:0000259" key="1">
    <source>
        <dbReference type="Pfam" id="PF19054"/>
    </source>
</evidence>
<organism evidence="2 3">
    <name type="scientific">Streptomyces xiamenensis</name>
    <dbReference type="NCBI Taxonomy" id="408015"/>
    <lineage>
        <taxon>Bacteria</taxon>
        <taxon>Bacillati</taxon>
        <taxon>Actinomycetota</taxon>
        <taxon>Actinomycetes</taxon>
        <taxon>Kitasatosporales</taxon>
        <taxon>Streptomycetaceae</taxon>
        <taxon>Streptomyces</taxon>
    </lineage>
</organism>
<dbReference type="EMBL" id="CP009922">
    <property type="protein sequence ID" value="AKG44651.1"/>
    <property type="molecule type" value="Genomic_DNA"/>
</dbReference>